<evidence type="ECO:0000256" key="7">
    <source>
        <dbReference type="ARBA" id="ARBA00022840"/>
    </source>
</evidence>
<evidence type="ECO:0000256" key="5">
    <source>
        <dbReference type="ARBA" id="ARBA00022694"/>
    </source>
</evidence>
<dbReference type="Gene3D" id="1.10.20.140">
    <property type="match status" value="1"/>
</dbReference>
<evidence type="ECO:0000256" key="3">
    <source>
        <dbReference type="ARBA" id="ARBA00005842"/>
    </source>
</evidence>
<keyword evidence="5 10" id="KW-0819">tRNA processing</keyword>
<keyword evidence="7 10" id="KW-0067">ATP-binding</keyword>
<organism evidence="14 15">
    <name type="scientific">Roseivirga spongicola</name>
    <dbReference type="NCBI Taxonomy" id="333140"/>
    <lineage>
        <taxon>Bacteria</taxon>
        <taxon>Pseudomonadati</taxon>
        <taxon>Bacteroidota</taxon>
        <taxon>Cytophagia</taxon>
        <taxon>Cytophagales</taxon>
        <taxon>Roseivirgaceae</taxon>
        <taxon>Roseivirga</taxon>
    </lineage>
</organism>
<proteinExistence type="inferred from homology"/>
<evidence type="ECO:0000256" key="10">
    <source>
        <dbReference type="HAMAP-Rule" id="MF_00185"/>
    </source>
</evidence>
<comment type="subunit">
    <text evidence="10">Monomer.</text>
</comment>
<name>A0A150WZG7_9BACT</name>
<dbReference type="GO" id="GO:0005524">
    <property type="term" value="F:ATP binding"/>
    <property type="evidence" value="ECO:0007669"/>
    <property type="project" value="UniProtKB-UniRule"/>
</dbReference>
<keyword evidence="4 10" id="KW-0808">Transferase</keyword>
<dbReference type="EMBL" id="LRPC01000031">
    <property type="protein sequence ID" value="KYG71816.1"/>
    <property type="molecule type" value="Genomic_DNA"/>
</dbReference>
<dbReference type="AlphaFoldDB" id="A0A150WZG7"/>
<comment type="catalytic activity">
    <reaction evidence="9 10 11">
        <text>adenosine(37) in tRNA + dimethylallyl diphosphate = N(6)-dimethylallyladenosine(37) in tRNA + diphosphate</text>
        <dbReference type="Rhea" id="RHEA:26482"/>
        <dbReference type="Rhea" id="RHEA-COMP:10162"/>
        <dbReference type="Rhea" id="RHEA-COMP:10375"/>
        <dbReference type="ChEBI" id="CHEBI:33019"/>
        <dbReference type="ChEBI" id="CHEBI:57623"/>
        <dbReference type="ChEBI" id="CHEBI:74411"/>
        <dbReference type="ChEBI" id="CHEBI:74415"/>
        <dbReference type="EC" id="2.5.1.75"/>
    </reaction>
</comment>
<comment type="caution">
    <text evidence="10">Lacks conserved residue(s) required for the propagation of feature annotation.</text>
</comment>
<dbReference type="Gene3D" id="3.40.50.300">
    <property type="entry name" value="P-loop containing nucleotide triphosphate hydrolases"/>
    <property type="match status" value="1"/>
</dbReference>
<evidence type="ECO:0000256" key="9">
    <source>
        <dbReference type="ARBA" id="ARBA00049563"/>
    </source>
</evidence>
<comment type="similarity">
    <text evidence="3 10 13">Belongs to the IPP transferase family.</text>
</comment>
<feature type="binding site" evidence="10">
    <location>
        <begin position="13"/>
        <end position="20"/>
    </location>
    <ligand>
        <name>ATP</name>
        <dbReference type="ChEBI" id="CHEBI:30616"/>
    </ligand>
</feature>
<evidence type="ECO:0000256" key="11">
    <source>
        <dbReference type="RuleBase" id="RU003783"/>
    </source>
</evidence>
<dbReference type="PANTHER" id="PTHR11088:SF60">
    <property type="entry name" value="TRNA DIMETHYLALLYLTRANSFERASE"/>
    <property type="match status" value="1"/>
</dbReference>
<dbReference type="PANTHER" id="PTHR11088">
    <property type="entry name" value="TRNA DIMETHYLALLYLTRANSFERASE"/>
    <property type="match status" value="1"/>
</dbReference>
<feature type="region of interest" description="Interaction with substrate tRNA" evidence="10">
    <location>
        <begin position="38"/>
        <end position="41"/>
    </location>
</feature>
<dbReference type="InterPro" id="IPR039657">
    <property type="entry name" value="Dimethylallyltransferase"/>
</dbReference>
<feature type="binding site" evidence="10">
    <location>
        <begin position="15"/>
        <end position="20"/>
    </location>
    <ligand>
        <name>substrate</name>
    </ligand>
</feature>
<evidence type="ECO:0000256" key="4">
    <source>
        <dbReference type="ARBA" id="ARBA00022679"/>
    </source>
</evidence>
<gene>
    <name evidence="10" type="primary">miaA</name>
    <name evidence="14" type="ORF">AWW68_17525</name>
</gene>
<dbReference type="InterPro" id="IPR027417">
    <property type="entry name" value="P-loop_NTPase"/>
</dbReference>
<evidence type="ECO:0000313" key="14">
    <source>
        <dbReference type="EMBL" id="KYG71816.1"/>
    </source>
</evidence>
<evidence type="ECO:0000256" key="6">
    <source>
        <dbReference type="ARBA" id="ARBA00022741"/>
    </source>
</evidence>
<feature type="region of interest" description="Interaction with substrate tRNA" evidence="10">
    <location>
        <begin position="162"/>
        <end position="166"/>
    </location>
</feature>
<dbReference type="InterPro" id="IPR018022">
    <property type="entry name" value="IPT"/>
</dbReference>
<keyword evidence="15" id="KW-1185">Reference proteome</keyword>
<comment type="cofactor">
    <cofactor evidence="1 10">
        <name>Mg(2+)</name>
        <dbReference type="ChEBI" id="CHEBI:18420"/>
    </cofactor>
</comment>
<dbReference type="STRING" id="333140.AWW68_17525"/>
<evidence type="ECO:0000256" key="2">
    <source>
        <dbReference type="ARBA" id="ARBA00003213"/>
    </source>
</evidence>
<evidence type="ECO:0000256" key="1">
    <source>
        <dbReference type="ARBA" id="ARBA00001946"/>
    </source>
</evidence>
<evidence type="ECO:0000256" key="12">
    <source>
        <dbReference type="RuleBase" id="RU003784"/>
    </source>
</evidence>
<dbReference type="OrthoDB" id="9776390at2"/>
<feature type="site" description="Interaction with substrate tRNA" evidence="10">
    <location>
        <position position="104"/>
    </location>
</feature>
<protein>
    <recommendedName>
        <fullName evidence="10">tRNA dimethylallyltransferase</fullName>
        <ecNumber evidence="10">2.5.1.75</ecNumber>
    </recommendedName>
    <alternativeName>
        <fullName evidence="10">Dimethylallyl diphosphate:tRNA dimethylallyltransferase</fullName>
        <shortName evidence="10">DMAPP:tRNA dimethylallyltransferase</shortName>
        <shortName evidence="10">DMATase</shortName>
    </alternativeName>
    <alternativeName>
        <fullName evidence="10">Isopentenyl-diphosphate:tRNA isopentenyltransferase</fullName>
        <shortName evidence="10">IPP transferase</shortName>
        <shortName evidence="10">IPPT</shortName>
        <shortName evidence="10">IPTase</shortName>
    </alternativeName>
</protein>
<comment type="function">
    <text evidence="2 10 12">Catalyzes the transfer of a dimethylallyl group onto the adenine at position 37 in tRNAs that read codons beginning with uridine, leading to the formation of N6-(dimethylallyl)adenosine (i(6)A).</text>
</comment>
<comment type="caution">
    <text evidence="14">The sequence shown here is derived from an EMBL/GenBank/DDBJ whole genome shotgun (WGS) entry which is preliminary data.</text>
</comment>
<dbReference type="SUPFAM" id="SSF52540">
    <property type="entry name" value="P-loop containing nucleoside triphosphate hydrolases"/>
    <property type="match status" value="1"/>
</dbReference>
<keyword evidence="6 10" id="KW-0547">Nucleotide-binding</keyword>
<evidence type="ECO:0000256" key="13">
    <source>
        <dbReference type="RuleBase" id="RU003785"/>
    </source>
</evidence>
<keyword evidence="8 10" id="KW-0460">Magnesium</keyword>
<dbReference type="Pfam" id="PF01715">
    <property type="entry name" value="IPPT"/>
    <property type="match status" value="1"/>
</dbReference>
<feature type="site" description="Interaction with substrate tRNA" evidence="10">
    <location>
        <position position="126"/>
    </location>
</feature>
<dbReference type="Proteomes" id="UP000075606">
    <property type="component" value="Unassembled WGS sequence"/>
</dbReference>
<evidence type="ECO:0000256" key="8">
    <source>
        <dbReference type="ARBA" id="ARBA00022842"/>
    </source>
</evidence>
<dbReference type="GO" id="GO:0052381">
    <property type="term" value="F:tRNA dimethylallyltransferase activity"/>
    <property type="evidence" value="ECO:0007669"/>
    <property type="project" value="UniProtKB-UniRule"/>
</dbReference>
<dbReference type="HAMAP" id="MF_00185">
    <property type="entry name" value="IPP_trans"/>
    <property type="match status" value="1"/>
</dbReference>
<sequence length="305" mass="35388">METLKKYLTCIVGPTAVGKTSTAIKVAQFLNTEIISADSRQFYKELEIGTAKPDALELSEAKHHLVNSLSIHDEYDVGQFEGDALAIINQVHERNNSVVMVGGSGLFIDAVCNGLDEFPEIEDGLRDTLNDEFKQNGLQRLVDELEGKDPEYWSIVDRKNPQRIIRALEVIRSTGKKFSDFRKRSKKERPFEVIKIGLTMEREQLYGRIDRRMDIMIEQGLFEEAKQFIPYKSLNALQTVGYQEIFPYLEGDYDYAEAVRLLKRNSRRYAKRQLTWFRKDESVEWFEPSKTEQILDYIDQKIRKA</sequence>
<reference evidence="14 15" key="1">
    <citation type="submission" date="2016-01" db="EMBL/GenBank/DDBJ databases">
        <title>Genome sequencing of Roseivirga spongicola UST030701-084.</title>
        <authorList>
            <person name="Selvaratnam C."/>
            <person name="Thevarajoo S."/>
            <person name="Goh K.M."/>
            <person name="Ee R."/>
            <person name="Chan K.-G."/>
            <person name="Chong C.S."/>
        </authorList>
    </citation>
    <scope>NUCLEOTIDE SEQUENCE [LARGE SCALE GENOMIC DNA]</scope>
    <source>
        <strain evidence="14 15">UST030701-084</strain>
    </source>
</reference>
<dbReference type="NCBIfam" id="TIGR00174">
    <property type="entry name" value="miaA"/>
    <property type="match status" value="1"/>
</dbReference>
<dbReference type="GO" id="GO:0006400">
    <property type="term" value="P:tRNA modification"/>
    <property type="evidence" value="ECO:0007669"/>
    <property type="project" value="TreeGrafter"/>
</dbReference>
<dbReference type="EC" id="2.5.1.75" evidence="10"/>
<evidence type="ECO:0000313" key="15">
    <source>
        <dbReference type="Proteomes" id="UP000075606"/>
    </source>
</evidence>
<dbReference type="RefSeq" id="WP_068224830.1">
    <property type="nucleotide sequence ID" value="NZ_LRPC01000031.1"/>
</dbReference>
<accession>A0A150WZG7</accession>